<comment type="caution">
    <text evidence="5">The sequence shown here is derived from an EMBL/GenBank/DDBJ whole genome shotgun (WGS) entry which is preliminary data.</text>
</comment>
<dbReference type="InterPro" id="IPR027417">
    <property type="entry name" value="P-loop_NTPase"/>
</dbReference>
<dbReference type="FunFam" id="3.40.50.300:FF:000032">
    <property type="entry name" value="Export ABC transporter ATP-binding protein"/>
    <property type="match status" value="1"/>
</dbReference>
<dbReference type="AlphaFoldDB" id="X1EX27"/>
<keyword evidence="3" id="KW-0067">ATP-binding</keyword>
<sequence>MSANSIIQTQSLYKIYGMGDIQVNALDGVDLHIDEGEFLSIMGPSGSGKSTLMNILGCLDRPTKGRYILDGEDVSDLNKAQLALLRNRQIGFIFQSYNLLSRTSALRNVTLPLLYQRNSSLSKGEREERAMAALEAVGLADRAHHEPMELSGGQQQRVAVARALINDPVLILADEPTGNLDTKTGAEIMGLLHDLHNRGRTIAIVTHEQEIAEQTQR</sequence>
<dbReference type="EMBL" id="BART01030009">
    <property type="protein sequence ID" value="GAH13168.1"/>
    <property type="molecule type" value="Genomic_DNA"/>
</dbReference>
<accession>X1EX27</accession>
<dbReference type="InterPro" id="IPR003593">
    <property type="entry name" value="AAA+_ATPase"/>
</dbReference>
<evidence type="ECO:0000259" key="4">
    <source>
        <dbReference type="PROSITE" id="PS50893"/>
    </source>
</evidence>
<dbReference type="PANTHER" id="PTHR24220:SF86">
    <property type="entry name" value="ABC TRANSPORTER ABCH.1"/>
    <property type="match status" value="1"/>
</dbReference>
<dbReference type="InterPro" id="IPR015854">
    <property type="entry name" value="ABC_transpr_LolD-like"/>
</dbReference>
<feature type="domain" description="ABC transporter" evidence="4">
    <location>
        <begin position="7"/>
        <end position="215"/>
    </location>
</feature>
<dbReference type="GO" id="GO:0022857">
    <property type="term" value="F:transmembrane transporter activity"/>
    <property type="evidence" value="ECO:0007669"/>
    <property type="project" value="TreeGrafter"/>
</dbReference>
<evidence type="ECO:0000313" key="5">
    <source>
        <dbReference type="EMBL" id="GAH13168.1"/>
    </source>
</evidence>
<dbReference type="InterPro" id="IPR003439">
    <property type="entry name" value="ABC_transporter-like_ATP-bd"/>
</dbReference>
<dbReference type="PROSITE" id="PS00211">
    <property type="entry name" value="ABC_TRANSPORTER_1"/>
    <property type="match status" value="1"/>
</dbReference>
<dbReference type="PANTHER" id="PTHR24220">
    <property type="entry name" value="IMPORT ATP-BINDING PROTEIN"/>
    <property type="match status" value="1"/>
</dbReference>
<dbReference type="GO" id="GO:0005524">
    <property type="term" value="F:ATP binding"/>
    <property type="evidence" value="ECO:0007669"/>
    <property type="project" value="UniProtKB-KW"/>
</dbReference>
<name>X1EX27_9ZZZZ</name>
<keyword evidence="2" id="KW-0547">Nucleotide-binding</keyword>
<dbReference type="PROSITE" id="PS50893">
    <property type="entry name" value="ABC_TRANSPORTER_2"/>
    <property type="match status" value="1"/>
</dbReference>
<dbReference type="SMART" id="SM00382">
    <property type="entry name" value="AAA"/>
    <property type="match status" value="1"/>
</dbReference>
<dbReference type="GO" id="GO:0098796">
    <property type="term" value="C:membrane protein complex"/>
    <property type="evidence" value="ECO:0007669"/>
    <property type="project" value="UniProtKB-ARBA"/>
</dbReference>
<gene>
    <name evidence="5" type="ORF">S01H4_52507</name>
</gene>
<protein>
    <recommendedName>
        <fullName evidence="4">ABC transporter domain-containing protein</fullName>
    </recommendedName>
</protein>
<dbReference type="Pfam" id="PF00005">
    <property type="entry name" value="ABC_tran"/>
    <property type="match status" value="1"/>
</dbReference>
<dbReference type="CDD" id="cd03255">
    <property type="entry name" value="ABC_MJ0796_LolCDE_FtsE"/>
    <property type="match status" value="1"/>
</dbReference>
<evidence type="ECO:0000256" key="2">
    <source>
        <dbReference type="ARBA" id="ARBA00022741"/>
    </source>
</evidence>
<proteinExistence type="predicted"/>
<evidence type="ECO:0000256" key="3">
    <source>
        <dbReference type="ARBA" id="ARBA00022840"/>
    </source>
</evidence>
<feature type="non-terminal residue" evidence="5">
    <location>
        <position position="217"/>
    </location>
</feature>
<dbReference type="GO" id="GO:0005886">
    <property type="term" value="C:plasma membrane"/>
    <property type="evidence" value="ECO:0007669"/>
    <property type="project" value="TreeGrafter"/>
</dbReference>
<dbReference type="Gene3D" id="3.40.50.300">
    <property type="entry name" value="P-loop containing nucleotide triphosphate hydrolases"/>
    <property type="match status" value="1"/>
</dbReference>
<dbReference type="InterPro" id="IPR017871">
    <property type="entry name" value="ABC_transporter-like_CS"/>
</dbReference>
<dbReference type="InterPro" id="IPR017911">
    <property type="entry name" value="MacB-like_ATP-bd"/>
</dbReference>
<keyword evidence="1" id="KW-0813">Transport</keyword>
<organism evidence="5">
    <name type="scientific">marine sediment metagenome</name>
    <dbReference type="NCBI Taxonomy" id="412755"/>
    <lineage>
        <taxon>unclassified sequences</taxon>
        <taxon>metagenomes</taxon>
        <taxon>ecological metagenomes</taxon>
    </lineage>
</organism>
<dbReference type="SUPFAM" id="SSF52540">
    <property type="entry name" value="P-loop containing nucleoside triphosphate hydrolases"/>
    <property type="match status" value="1"/>
</dbReference>
<dbReference type="GO" id="GO:0016887">
    <property type="term" value="F:ATP hydrolysis activity"/>
    <property type="evidence" value="ECO:0007669"/>
    <property type="project" value="InterPro"/>
</dbReference>
<reference evidence="5" key="1">
    <citation type="journal article" date="2014" name="Front. Microbiol.">
        <title>High frequency of phylogenetically diverse reductive dehalogenase-homologous genes in deep subseafloor sedimentary metagenomes.</title>
        <authorList>
            <person name="Kawai M."/>
            <person name="Futagami T."/>
            <person name="Toyoda A."/>
            <person name="Takaki Y."/>
            <person name="Nishi S."/>
            <person name="Hori S."/>
            <person name="Arai W."/>
            <person name="Tsubouchi T."/>
            <person name="Morono Y."/>
            <person name="Uchiyama I."/>
            <person name="Ito T."/>
            <person name="Fujiyama A."/>
            <person name="Inagaki F."/>
            <person name="Takami H."/>
        </authorList>
    </citation>
    <scope>NUCLEOTIDE SEQUENCE</scope>
    <source>
        <strain evidence="5">Expedition CK06-06</strain>
    </source>
</reference>
<evidence type="ECO:0000256" key="1">
    <source>
        <dbReference type="ARBA" id="ARBA00022448"/>
    </source>
</evidence>